<evidence type="ECO:0000313" key="2">
    <source>
        <dbReference type="Proteomes" id="UP000823046"/>
    </source>
</evidence>
<name>A0ABQ7JBQ0_9APIC</name>
<protein>
    <submittedName>
        <fullName evidence="1">Uncharacterized protein</fullName>
    </submittedName>
</protein>
<gene>
    <name evidence="1" type="ORF">IE077_002032</name>
</gene>
<accession>A0ABQ7JBQ0</accession>
<keyword evidence="2" id="KW-1185">Reference proteome</keyword>
<proteinExistence type="predicted"/>
<organism evidence="1 2">
    <name type="scientific">Cardiosporidium cionae</name>
    <dbReference type="NCBI Taxonomy" id="476202"/>
    <lineage>
        <taxon>Eukaryota</taxon>
        <taxon>Sar</taxon>
        <taxon>Alveolata</taxon>
        <taxon>Apicomplexa</taxon>
        <taxon>Aconoidasida</taxon>
        <taxon>Nephromycida</taxon>
        <taxon>Cardiosporidium</taxon>
    </lineage>
</organism>
<dbReference type="EMBL" id="JADAQX010000181">
    <property type="protein sequence ID" value="KAF8821428.1"/>
    <property type="molecule type" value="Genomic_DNA"/>
</dbReference>
<reference evidence="1 2" key="1">
    <citation type="journal article" date="2020" name="bioRxiv">
        <title>Metabolic contributions of an alphaproteobacterial endosymbiont in the apicomplexan Cardiosporidium cionae.</title>
        <authorList>
            <person name="Hunter E.S."/>
            <person name="Paight C.J."/>
            <person name="Lane C.E."/>
        </authorList>
    </citation>
    <scope>NUCLEOTIDE SEQUENCE [LARGE SCALE GENOMIC DNA]</scope>
    <source>
        <strain evidence="1">ESH_2018</strain>
    </source>
</reference>
<dbReference type="Proteomes" id="UP000823046">
    <property type="component" value="Unassembled WGS sequence"/>
</dbReference>
<evidence type="ECO:0000313" key="1">
    <source>
        <dbReference type="EMBL" id="KAF8821428.1"/>
    </source>
</evidence>
<comment type="caution">
    <text evidence="1">The sequence shown here is derived from an EMBL/GenBank/DDBJ whole genome shotgun (WGS) entry which is preliminary data.</text>
</comment>
<sequence length="190" mass="21721">MKIPRLTSISSFLGLTRNVRIYPAVNHRFPGKSLTVHKDPAELSALKYARIHAVGNASSQCSVANSSPFIPRVSERIIAHRKSLNYKIWQAILRKDWNEWEELLSEYKKHNLPRDEVSYTLQMFGFLFSHRHSSENAYLVVDEMKQASLESSIVDLNEGLLNALFELQGIYCNGPTEVPQIVSNIFKEKC</sequence>